<dbReference type="SUPFAM" id="SSF55821">
    <property type="entry name" value="YrdC/RibB"/>
    <property type="match status" value="1"/>
</dbReference>
<keyword evidence="9" id="KW-0378">Hydrolase</keyword>
<evidence type="ECO:0000256" key="4">
    <source>
        <dbReference type="ARBA" id="ARBA00022723"/>
    </source>
</evidence>
<dbReference type="Pfam" id="PF07503">
    <property type="entry name" value="zf-HYPF"/>
    <property type="match status" value="2"/>
</dbReference>
<comment type="catalytic activity">
    <reaction evidence="7">
        <text>C-terminal L-cysteinyl-[HypE protein] + carbamoyl phosphate + ATP + H2O = C-terminal S-carboxamide-L-cysteinyl-[HypE protein] + AMP + phosphate + diphosphate + H(+)</text>
        <dbReference type="Rhea" id="RHEA:55636"/>
        <dbReference type="Rhea" id="RHEA-COMP:14247"/>
        <dbReference type="Rhea" id="RHEA-COMP:14392"/>
        <dbReference type="ChEBI" id="CHEBI:15377"/>
        <dbReference type="ChEBI" id="CHEBI:15378"/>
        <dbReference type="ChEBI" id="CHEBI:30616"/>
        <dbReference type="ChEBI" id="CHEBI:33019"/>
        <dbReference type="ChEBI" id="CHEBI:43474"/>
        <dbReference type="ChEBI" id="CHEBI:58228"/>
        <dbReference type="ChEBI" id="CHEBI:76913"/>
        <dbReference type="ChEBI" id="CHEBI:139126"/>
        <dbReference type="ChEBI" id="CHEBI:456215"/>
    </reaction>
</comment>
<comment type="caution">
    <text evidence="12">The sequence shown here is derived from an EMBL/GenBank/DDBJ whole genome shotgun (WGS) entry which is preliminary data.</text>
</comment>
<accession>A0A840UXE1</accession>
<feature type="domain" description="Acylphosphatase-like" evidence="10">
    <location>
        <begin position="13"/>
        <end position="100"/>
    </location>
</feature>
<evidence type="ECO:0000256" key="1">
    <source>
        <dbReference type="ARBA" id="ARBA00004711"/>
    </source>
</evidence>
<dbReference type="InterPro" id="IPR055128">
    <property type="entry name" value="HypF_C_2"/>
</dbReference>
<dbReference type="PROSITE" id="PS51163">
    <property type="entry name" value="YRDC"/>
    <property type="match status" value="1"/>
</dbReference>
<evidence type="ECO:0000256" key="6">
    <source>
        <dbReference type="ARBA" id="ARBA00022833"/>
    </source>
</evidence>
<evidence type="ECO:0000256" key="7">
    <source>
        <dbReference type="ARBA" id="ARBA00048220"/>
    </source>
</evidence>
<dbReference type="InterPro" id="IPR036046">
    <property type="entry name" value="Acylphosphatase-like_dom_sf"/>
</dbReference>
<dbReference type="InterPro" id="IPR004421">
    <property type="entry name" value="Carbamoyltransferase_HypF"/>
</dbReference>
<dbReference type="GO" id="GO:0008270">
    <property type="term" value="F:zinc ion binding"/>
    <property type="evidence" value="ECO:0007669"/>
    <property type="project" value="UniProtKB-KW"/>
</dbReference>
<dbReference type="UniPathway" id="UPA00335"/>
<dbReference type="Gene3D" id="3.30.420.360">
    <property type="match status" value="1"/>
</dbReference>
<dbReference type="Pfam" id="PF01300">
    <property type="entry name" value="Sua5_yciO_yrdC"/>
    <property type="match status" value="1"/>
</dbReference>
<comment type="catalytic activity">
    <reaction evidence="9">
        <text>an acyl phosphate + H2O = a carboxylate + phosphate + H(+)</text>
        <dbReference type="Rhea" id="RHEA:14965"/>
        <dbReference type="ChEBI" id="CHEBI:15377"/>
        <dbReference type="ChEBI" id="CHEBI:15378"/>
        <dbReference type="ChEBI" id="CHEBI:29067"/>
        <dbReference type="ChEBI" id="CHEBI:43474"/>
        <dbReference type="ChEBI" id="CHEBI:59918"/>
        <dbReference type="EC" id="3.6.1.7"/>
    </reaction>
</comment>
<dbReference type="PROSITE" id="PS51160">
    <property type="entry name" value="ACYLPHOSPHATASE_3"/>
    <property type="match status" value="1"/>
</dbReference>
<dbReference type="InterPro" id="IPR011125">
    <property type="entry name" value="Znf_HypF"/>
</dbReference>
<dbReference type="Proteomes" id="UP000539642">
    <property type="component" value="Unassembled WGS sequence"/>
</dbReference>
<evidence type="ECO:0000256" key="9">
    <source>
        <dbReference type="PROSITE-ProRule" id="PRU00520"/>
    </source>
</evidence>
<dbReference type="Gene3D" id="3.30.110.120">
    <property type="match status" value="1"/>
</dbReference>
<dbReference type="InterPro" id="IPR043129">
    <property type="entry name" value="ATPase_NBD"/>
</dbReference>
<reference evidence="12 13" key="1">
    <citation type="submission" date="2020-08" db="EMBL/GenBank/DDBJ databases">
        <title>Genomic Encyclopedia of Type Strains, Phase IV (KMG-IV): sequencing the most valuable type-strain genomes for metagenomic binning, comparative biology and taxonomic classification.</title>
        <authorList>
            <person name="Goeker M."/>
        </authorList>
    </citation>
    <scope>NUCLEOTIDE SEQUENCE [LARGE SCALE GENOMIC DNA]</scope>
    <source>
        <strain evidence="12 13">DSM 28570</strain>
    </source>
</reference>
<evidence type="ECO:0000313" key="13">
    <source>
        <dbReference type="Proteomes" id="UP000539642"/>
    </source>
</evidence>
<keyword evidence="5" id="KW-0863">Zinc-finger</keyword>
<evidence type="ECO:0000259" key="10">
    <source>
        <dbReference type="PROSITE" id="PS51160"/>
    </source>
</evidence>
<keyword evidence="3" id="KW-0436">Ligase</keyword>
<dbReference type="GO" id="GO:0003725">
    <property type="term" value="F:double-stranded RNA binding"/>
    <property type="evidence" value="ECO:0007669"/>
    <property type="project" value="InterPro"/>
</dbReference>
<organism evidence="12 13">
    <name type="scientific">Desulfoprunum benzoelyticum</name>
    <dbReference type="NCBI Taxonomy" id="1506996"/>
    <lineage>
        <taxon>Bacteria</taxon>
        <taxon>Pseudomonadati</taxon>
        <taxon>Thermodesulfobacteriota</taxon>
        <taxon>Desulfobulbia</taxon>
        <taxon>Desulfobulbales</taxon>
        <taxon>Desulfobulbaceae</taxon>
        <taxon>Desulfoprunum</taxon>
    </lineage>
</organism>
<keyword evidence="4" id="KW-0479">Metal-binding</keyword>
<dbReference type="PIRSF" id="PIRSF006256">
    <property type="entry name" value="CMPcnvr_hdrg_mat"/>
    <property type="match status" value="1"/>
</dbReference>
<comment type="similarity">
    <text evidence="2 8">Belongs to the carbamoyltransferase HypF family.</text>
</comment>
<proteinExistence type="inferred from homology"/>
<evidence type="ECO:0000313" key="12">
    <source>
        <dbReference type="EMBL" id="MBB5348114.1"/>
    </source>
</evidence>
<keyword evidence="6" id="KW-0862">Zinc</keyword>
<dbReference type="SUPFAM" id="SSF53067">
    <property type="entry name" value="Actin-like ATPase domain"/>
    <property type="match status" value="1"/>
</dbReference>
<gene>
    <name evidence="12" type="ORF">HNQ81_001845</name>
</gene>
<evidence type="ECO:0000256" key="3">
    <source>
        <dbReference type="ARBA" id="ARBA00022598"/>
    </source>
</evidence>
<dbReference type="SUPFAM" id="SSF54975">
    <property type="entry name" value="Acylphosphatase/BLUF domain-like"/>
    <property type="match status" value="1"/>
</dbReference>
<dbReference type="GO" id="GO:0003998">
    <property type="term" value="F:acylphosphatase activity"/>
    <property type="evidence" value="ECO:0007669"/>
    <property type="project" value="UniProtKB-EC"/>
</dbReference>
<protein>
    <recommendedName>
        <fullName evidence="8">Carbamoyltransferase</fullName>
        <ecNumber evidence="8">6.2.-.-</ecNumber>
    </recommendedName>
</protein>
<dbReference type="EC" id="6.2.-.-" evidence="8"/>
<dbReference type="FunFam" id="3.30.420.40:FF:000124">
    <property type="entry name" value="Carbamoyltransferase HypF"/>
    <property type="match status" value="1"/>
</dbReference>
<dbReference type="InterPro" id="IPR017945">
    <property type="entry name" value="DHBP_synth_RibB-like_a/b_dom"/>
</dbReference>
<evidence type="ECO:0000256" key="5">
    <source>
        <dbReference type="ARBA" id="ARBA00022771"/>
    </source>
</evidence>
<feature type="active site" evidence="9">
    <location>
        <position position="28"/>
    </location>
</feature>
<dbReference type="EMBL" id="JACHEO010000009">
    <property type="protein sequence ID" value="MBB5348114.1"/>
    <property type="molecule type" value="Genomic_DNA"/>
</dbReference>
<dbReference type="InterPro" id="IPR001792">
    <property type="entry name" value="Acylphosphatase-like_dom"/>
</dbReference>
<dbReference type="Pfam" id="PF22521">
    <property type="entry name" value="HypF_C_2"/>
    <property type="match status" value="1"/>
</dbReference>
<dbReference type="InterPro" id="IPR041440">
    <property type="entry name" value="HypF_C"/>
</dbReference>
<sequence>MISLPIPRHRRIGVEILVRGIVQGVGFRPFIYNLACRFGISGTVTNTGDGVVIRAMARSDRLEMFVDALEHHPPPLARIVAIEQRPLTVPLPEGSFTILESTAGIAATTAIPPDIAICNDCRRELLDPGDRRYRYPFINCTNCGPRFTIVEAIPYDRPKTSMKVFPMCPECLQEYRDPGNRRFHAQPNACPVCGPRLFWHGRDGKMIACDDPITAAAAALQQGKIVALRGLGGFHLAVDATSPSTVATLRQRKDRPDKPLAVMLSDINTAEAHFQINDEERRLLLSPEHPIVLLRPRRQGRLAAGLAPGIDVIGIMLPYTPLHCLLFAEKPCPPALVMTSGNVSGAPICIANEDALQRLATIADYFLLHDREIVTRVDDSVCRVINGRSRLLRRARGYVPAPLTVPWPLPPTLGCGGGLKSTFCLGRDRSAVLSQHIGDLFNLEALTFYTESIRHLQRVFEITPEIVACDLHPDYLSTRYAEELSLPLYRIQHHHAHAVAVMAEHGISDPVLAIIMDGTGFGPDGTIWGGEFLRADLTSSTRLGRLSPLPLPGGDRAAIEPWRMAIAALYRLFGEDAFSPALLPPALAQIPADQRQAIVAMIRSSFNTPLTSSCGRLFDAVASLLGIRQYMSYEGQAAMELEALAAGSASSTWKNELLAAQSAALPRALVTEHEKMEICSEKFVKMIVHALHKGENPGKIALNFHFQLIRSITELTQRLVDQTGIHRVVLAGGCMQNRLLLEGLLHVFRHHELEVYTGEAVPLNDGAISLGQTIIGGLQHVSRDSHESD</sequence>
<name>A0A840UXE1_9BACT</name>
<dbReference type="NCBIfam" id="TIGR00143">
    <property type="entry name" value="hypF"/>
    <property type="match status" value="1"/>
</dbReference>
<keyword evidence="13" id="KW-1185">Reference proteome</keyword>
<dbReference type="PANTHER" id="PTHR42959:SF1">
    <property type="entry name" value="CARBAMOYLTRANSFERASE HYPF"/>
    <property type="match status" value="1"/>
</dbReference>
<dbReference type="InterPro" id="IPR051060">
    <property type="entry name" value="Carbamoyltrans_HypF-like"/>
</dbReference>
<feature type="domain" description="YrdC-like" evidence="11">
    <location>
        <begin position="210"/>
        <end position="397"/>
    </location>
</feature>
<dbReference type="Gene3D" id="3.90.870.50">
    <property type="match status" value="1"/>
</dbReference>
<evidence type="ECO:0000256" key="2">
    <source>
        <dbReference type="ARBA" id="ARBA00008097"/>
    </source>
</evidence>
<dbReference type="InterPro" id="IPR006070">
    <property type="entry name" value="Sua5-like_dom"/>
</dbReference>
<dbReference type="InterPro" id="IPR017968">
    <property type="entry name" value="Acylphosphatase_CS"/>
</dbReference>
<dbReference type="Pfam" id="PF00708">
    <property type="entry name" value="Acylphosphatase"/>
    <property type="match status" value="1"/>
</dbReference>
<dbReference type="GO" id="GO:0016743">
    <property type="term" value="F:carboxyl- or carbamoyltransferase activity"/>
    <property type="evidence" value="ECO:0007669"/>
    <property type="project" value="UniProtKB-UniRule"/>
</dbReference>
<comment type="pathway">
    <text evidence="1">Protein modification; [NiFe] hydrogenase maturation.</text>
</comment>
<dbReference type="Gene3D" id="3.30.420.40">
    <property type="match status" value="1"/>
</dbReference>
<dbReference type="RefSeq" id="WP_183350543.1">
    <property type="nucleotide sequence ID" value="NZ_JACHEO010000009.1"/>
</dbReference>
<feature type="active site" evidence="9">
    <location>
        <position position="46"/>
    </location>
</feature>
<dbReference type="AlphaFoldDB" id="A0A840UXE1"/>
<dbReference type="PANTHER" id="PTHR42959">
    <property type="entry name" value="CARBAMOYLTRANSFERASE"/>
    <property type="match status" value="1"/>
</dbReference>
<dbReference type="GO" id="GO:0016874">
    <property type="term" value="F:ligase activity"/>
    <property type="evidence" value="ECO:0007669"/>
    <property type="project" value="UniProtKB-UniRule"/>
</dbReference>
<dbReference type="GO" id="GO:0051604">
    <property type="term" value="P:protein maturation"/>
    <property type="evidence" value="ECO:0007669"/>
    <property type="project" value="TreeGrafter"/>
</dbReference>
<dbReference type="PROSITE" id="PS00150">
    <property type="entry name" value="ACYLPHOSPHATASE_1"/>
    <property type="match status" value="1"/>
</dbReference>
<evidence type="ECO:0000256" key="8">
    <source>
        <dbReference type="PIRNR" id="PIRNR006256"/>
    </source>
</evidence>
<evidence type="ECO:0000259" key="11">
    <source>
        <dbReference type="PROSITE" id="PS51163"/>
    </source>
</evidence>
<dbReference type="Pfam" id="PF17788">
    <property type="entry name" value="HypF_C"/>
    <property type="match status" value="1"/>
</dbReference>